<organism evidence="3 4">
    <name type="scientific">Candidatus Gottesmanbacteria bacterium RIFCSPLOWO2_01_FULL_42_22</name>
    <dbReference type="NCBI Taxonomy" id="1798391"/>
    <lineage>
        <taxon>Bacteria</taxon>
        <taxon>Candidatus Gottesmaniibacteriota</taxon>
    </lineage>
</organism>
<feature type="domain" description="Glycosyl hydrolase family 98 putative carbohydrate-binding module" evidence="2">
    <location>
        <begin position="446"/>
        <end position="592"/>
    </location>
</feature>
<dbReference type="InterPro" id="IPR008979">
    <property type="entry name" value="Galactose-bd-like_sf"/>
</dbReference>
<feature type="transmembrane region" description="Helical" evidence="1">
    <location>
        <begin position="424"/>
        <end position="446"/>
    </location>
</feature>
<keyword evidence="1" id="KW-0812">Transmembrane</keyword>
<dbReference type="InterPro" id="IPR038637">
    <property type="entry name" value="NPCBM_sf"/>
</dbReference>
<reference evidence="3 4" key="1">
    <citation type="journal article" date="2016" name="Nat. Commun.">
        <title>Thousands of microbial genomes shed light on interconnected biogeochemical processes in an aquifer system.</title>
        <authorList>
            <person name="Anantharaman K."/>
            <person name="Brown C.T."/>
            <person name="Hug L.A."/>
            <person name="Sharon I."/>
            <person name="Castelle C.J."/>
            <person name="Probst A.J."/>
            <person name="Thomas B.C."/>
            <person name="Singh A."/>
            <person name="Wilkins M.J."/>
            <person name="Karaoz U."/>
            <person name="Brodie E.L."/>
            <person name="Williams K.H."/>
            <person name="Hubbard S.S."/>
            <person name="Banfield J.F."/>
        </authorList>
    </citation>
    <scope>NUCLEOTIDE SEQUENCE [LARGE SCALE GENOMIC DNA]</scope>
</reference>
<dbReference type="Pfam" id="PF08305">
    <property type="entry name" value="NPCBM"/>
    <property type="match status" value="1"/>
</dbReference>
<proteinExistence type="predicted"/>
<dbReference type="AlphaFoldDB" id="A0A1F6BIC9"/>
<protein>
    <recommendedName>
        <fullName evidence="2">Glycosyl hydrolase family 98 putative carbohydrate-binding module domain-containing protein</fullName>
    </recommendedName>
</protein>
<dbReference type="SMART" id="SM00776">
    <property type="entry name" value="NPCBM"/>
    <property type="match status" value="1"/>
</dbReference>
<dbReference type="STRING" id="1798391.A2968_01720"/>
<dbReference type="Proteomes" id="UP000176228">
    <property type="component" value="Unassembled WGS sequence"/>
</dbReference>
<feature type="transmembrane region" description="Helical" evidence="1">
    <location>
        <begin position="400"/>
        <end position="417"/>
    </location>
</feature>
<feature type="transmembrane region" description="Helical" evidence="1">
    <location>
        <begin position="160"/>
        <end position="176"/>
    </location>
</feature>
<feature type="transmembrane region" description="Helical" evidence="1">
    <location>
        <begin position="88"/>
        <end position="113"/>
    </location>
</feature>
<accession>A0A1F6BIC9</accession>
<sequence>MKTAFIFILFVGLVVRLILVGNPGFEADISFWKSWSLAAIDHGVVWTAFNTNINYPPGFIYVLWLMGKLYSLIANPHDYFSFWRVNNFSFLLTSKSIAIVADLAIAVLLYSFLKQKNKLISLGADNHFLNRNLPLVASAIFFLNPTVLLDSAVWGQVESLGLLFTLAAIILLFYRRPLLATAIFAIGPLVKLQNIIFIPIFFIFVLRFFDLKTVFKSLGIFTAVFLAIILPFIIQGKTDQILFLMTVNSDYFPWMSLNAHNLWWIVSKAAGMTTIDKMTVLGIMNAKKVGLYLFSSSYLLACLLTFLKPTARNFLLSLTFAIFSFFLLSTQSHERYSYPVVVLLLFLYPFLEQKFKKFFWLIYALFTVNVFFNIHAGLVVNYPFSGLSFLTAVTNNFTTLLNSWLSLLLYVMMLPFIASQISLFYLFSAAAFFVALIVFNHAGYLFKGKISLTSFKPIIISQGYGSLEINRSVNSSSGWKKWNRLSTDYFYYRKGFGTHANSNLVFDLNRKFRSFSTDFGIDTEAPTQASVVFQIHGDGNLLFESQKMGRFDFPQHTKVNVTGIKFLGLTVTDAGDGINGDHADWFNPVLYK</sequence>
<feature type="transmembrane region" description="Helical" evidence="1">
    <location>
        <begin position="289"/>
        <end position="307"/>
    </location>
</feature>
<dbReference type="EMBL" id="MFJU01000013">
    <property type="protein sequence ID" value="OGG36696.1"/>
    <property type="molecule type" value="Genomic_DNA"/>
</dbReference>
<evidence type="ECO:0000259" key="2">
    <source>
        <dbReference type="SMART" id="SM00776"/>
    </source>
</evidence>
<feature type="transmembrane region" description="Helical" evidence="1">
    <location>
        <begin position="213"/>
        <end position="234"/>
    </location>
</feature>
<evidence type="ECO:0000256" key="1">
    <source>
        <dbReference type="SAM" id="Phobius"/>
    </source>
</evidence>
<dbReference type="Gene3D" id="2.60.120.1060">
    <property type="entry name" value="NPCBM/NEW2 domain"/>
    <property type="match status" value="1"/>
</dbReference>
<dbReference type="SUPFAM" id="SSF49785">
    <property type="entry name" value="Galactose-binding domain-like"/>
    <property type="match status" value="1"/>
</dbReference>
<keyword evidence="1" id="KW-1133">Transmembrane helix</keyword>
<feature type="transmembrane region" description="Helical" evidence="1">
    <location>
        <begin position="314"/>
        <end position="330"/>
    </location>
</feature>
<name>A0A1F6BIC9_9BACT</name>
<evidence type="ECO:0000313" key="4">
    <source>
        <dbReference type="Proteomes" id="UP000176228"/>
    </source>
</evidence>
<comment type="caution">
    <text evidence="3">The sequence shown here is derived from an EMBL/GenBank/DDBJ whole genome shotgun (WGS) entry which is preliminary data.</text>
</comment>
<gene>
    <name evidence="3" type="ORF">A2968_01720</name>
</gene>
<evidence type="ECO:0000313" key="3">
    <source>
        <dbReference type="EMBL" id="OGG36696.1"/>
    </source>
</evidence>
<feature type="transmembrane region" description="Helical" evidence="1">
    <location>
        <begin position="336"/>
        <end position="351"/>
    </location>
</feature>
<feature type="transmembrane region" description="Helical" evidence="1">
    <location>
        <begin position="182"/>
        <end position="206"/>
    </location>
</feature>
<feature type="transmembrane region" description="Helical" evidence="1">
    <location>
        <begin position="358"/>
        <end position="380"/>
    </location>
</feature>
<keyword evidence="1" id="KW-0472">Membrane</keyword>
<dbReference type="InterPro" id="IPR013222">
    <property type="entry name" value="Glyco_hyd_98_carb-bd"/>
</dbReference>
<feature type="transmembrane region" description="Helical" evidence="1">
    <location>
        <begin position="133"/>
        <end position="153"/>
    </location>
</feature>